<sequence>MAEMIEFLPNGPVWFCWPYHKFDEPQFQEPWNVLLVSPSNLLCFAVAYLSPFS</sequence>
<accession>A0A0A9AY13</accession>
<protein>
    <submittedName>
        <fullName evidence="1">Uncharacterized protein</fullName>
    </submittedName>
</protein>
<evidence type="ECO:0000313" key="1">
    <source>
        <dbReference type="EMBL" id="JAD56011.1"/>
    </source>
</evidence>
<organism evidence="1">
    <name type="scientific">Arundo donax</name>
    <name type="common">Giant reed</name>
    <name type="synonym">Donax arundinaceus</name>
    <dbReference type="NCBI Taxonomy" id="35708"/>
    <lineage>
        <taxon>Eukaryota</taxon>
        <taxon>Viridiplantae</taxon>
        <taxon>Streptophyta</taxon>
        <taxon>Embryophyta</taxon>
        <taxon>Tracheophyta</taxon>
        <taxon>Spermatophyta</taxon>
        <taxon>Magnoliopsida</taxon>
        <taxon>Liliopsida</taxon>
        <taxon>Poales</taxon>
        <taxon>Poaceae</taxon>
        <taxon>PACMAD clade</taxon>
        <taxon>Arundinoideae</taxon>
        <taxon>Arundineae</taxon>
        <taxon>Arundo</taxon>
    </lineage>
</organism>
<proteinExistence type="predicted"/>
<dbReference type="EMBL" id="GBRH01241884">
    <property type="protein sequence ID" value="JAD56011.1"/>
    <property type="molecule type" value="Transcribed_RNA"/>
</dbReference>
<reference evidence="1" key="2">
    <citation type="journal article" date="2015" name="Data Brief">
        <title>Shoot transcriptome of the giant reed, Arundo donax.</title>
        <authorList>
            <person name="Barrero R.A."/>
            <person name="Guerrero F.D."/>
            <person name="Moolhuijzen P."/>
            <person name="Goolsby J.A."/>
            <person name="Tidwell J."/>
            <person name="Bellgard S.E."/>
            <person name="Bellgard M.I."/>
        </authorList>
    </citation>
    <scope>NUCLEOTIDE SEQUENCE</scope>
    <source>
        <tissue evidence="1">Shoot tissue taken approximately 20 cm above the soil surface</tissue>
    </source>
</reference>
<dbReference type="AlphaFoldDB" id="A0A0A9AY13"/>
<name>A0A0A9AY13_ARUDO</name>
<reference evidence="1" key="1">
    <citation type="submission" date="2014-09" db="EMBL/GenBank/DDBJ databases">
        <authorList>
            <person name="Magalhaes I.L.F."/>
            <person name="Oliveira U."/>
            <person name="Santos F.R."/>
            <person name="Vidigal T.H.D.A."/>
            <person name="Brescovit A.D."/>
            <person name="Santos A.J."/>
        </authorList>
    </citation>
    <scope>NUCLEOTIDE SEQUENCE</scope>
    <source>
        <tissue evidence="1">Shoot tissue taken approximately 20 cm above the soil surface</tissue>
    </source>
</reference>